<dbReference type="VEuPathDB" id="FungiDB:I7I51_03186"/>
<organism evidence="1 2">
    <name type="scientific">Ajellomyces capsulatus</name>
    <name type="common">Darling's disease fungus</name>
    <name type="synonym">Histoplasma capsulatum</name>
    <dbReference type="NCBI Taxonomy" id="5037"/>
    <lineage>
        <taxon>Eukaryota</taxon>
        <taxon>Fungi</taxon>
        <taxon>Dikarya</taxon>
        <taxon>Ascomycota</taxon>
        <taxon>Pezizomycotina</taxon>
        <taxon>Eurotiomycetes</taxon>
        <taxon>Eurotiomycetidae</taxon>
        <taxon>Onygenales</taxon>
        <taxon>Ajellomycetaceae</taxon>
        <taxon>Histoplasma</taxon>
    </lineage>
</organism>
<dbReference type="EMBL" id="CP069116">
    <property type="protein sequence ID" value="QSS66974.1"/>
    <property type="molecule type" value="Genomic_DNA"/>
</dbReference>
<sequence>MRSTHIPRRAYRISGKDETLGGRTNKLLPIRHRACEGLLGRGEMKSTQIDRKARLAHAAICTFSDLHVRTTGHDFNECRICQRGRCYPRNWRSTAGDERNAFHNTHAVVIRAIESSMPDGSHEQRGTKAPLIGKNLFWDPTKSSIIEF</sequence>
<protein>
    <submittedName>
        <fullName evidence="1">Uncharacterized protein</fullName>
    </submittedName>
</protein>
<dbReference type="Proteomes" id="UP000663671">
    <property type="component" value="Chromosome 6"/>
</dbReference>
<gene>
    <name evidence="1" type="ORF">I7I51_03186</name>
</gene>
<proteinExistence type="predicted"/>
<reference evidence="1" key="1">
    <citation type="submission" date="2021-01" db="EMBL/GenBank/DDBJ databases">
        <title>Chromosome-level genome assembly of a human fungal pathogen reveals clustering of transcriptionally co-regulated genes.</title>
        <authorList>
            <person name="Voorhies M."/>
            <person name="Cohen S."/>
            <person name="Shea T.P."/>
            <person name="Petrus S."/>
            <person name="Munoz J.F."/>
            <person name="Poplawski S."/>
            <person name="Goldman W.E."/>
            <person name="Michael T."/>
            <person name="Cuomo C.A."/>
            <person name="Sil A."/>
            <person name="Beyhan S."/>
        </authorList>
    </citation>
    <scope>NUCLEOTIDE SEQUENCE</scope>
    <source>
        <strain evidence="1">WU24</strain>
    </source>
</reference>
<evidence type="ECO:0000313" key="2">
    <source>
        <dbReference type="Proteomes" id="UP000663671"/>
    </source>
</evidence>
<name>A0A8A1MQB6_AJECA</name>
<accession>A0A8A1MQB6</accession>
<dbReference type="AlphaFoldDB" id="A0A8A1MQB6"/>
<evidence type="ECO:0000313" key="1">
    <source>
        <dbReference type="EMBL" id="QSS66974.1"/>
    </source>
</evidence>